<organism evidence="1 2">
    <name type="scientific">Elysia marginata</name>
    <dbReference type="NCBI Taxonomy" id="1093978"/>
    <lineage>
        <taxon>Eukaryota</taxon>
        <taxon>Metazoa</taxon>
        <taxon>Spiralia</taxon>
        <taxon>Lophotrochozoa</taxon>
        <taxon>Mollusca</taxon>
        <taxon>Gastropoda</taxon>
        <taxon>Heterobranchia</taxon>
        <taxon>Euthyneura</taxon>
        <taxon>Panpulmonata</taxon>
        <taxon>Sacoglossa</taxon>
        <taxon>Placobranchoidea</taxon>
        <taxon>Plakobranchidae</taxon>
        <taxon>Elysia</taxon>
    </lineage>
</organism>
<dbReference type="EMBL" id="BMAT01008557">
    <property type="protein sequence ID" value="GFR87997.1"/>
    <property type="molecule type" value="Genomic_DNA"/>
</dbReference>
<dbReference type="Proteomes" id="UP000762676">
    <property type="component" value="Unassembled WGS sequence"/>
</dbReference>
<name>A0AAV4GQH8_9GAST</name>
<protein>
    <submittedName>
        <fullName evidence="1">Uncharacterized protein</fullName>
    </submittedName>
</protein>
<evidence type="ECO:0000313" key="1">
    <source>
        <dbReference type="EMBL" id="GFR87997.1"/>
    </source>
</evidence>
<gene>
    <name evidence="1" type="ORF">ElyMa_004238900</name>
</gene>
<comment type="caution">
    <text evidence="1">The sequence shown here is derived from an EMBL/GenBank/DDBJ whole genome shotgun (WGS) entry which is preliminary data.</text>
</comment>
<keyword evidence="2" id="KW-1185">Reference proteome</keyword>
<accession>A0AAV4GQH8</accession>
<dbReference type="AlphaFoldDB" id="A0AAV4GQH8"/>
<evidence type="ECO:0000313" key="2">
    <source>
        <dbReference type="Proteomes" id="UP000762676"/>
    </source>
</evidence>
<sequence>MRALLYEHAISNVDKASSEQGLRPCETFKGVRVPQTKGRLLACTSRQKLSSAAAVLAAAIIAALRFSNLRTVKSRATIF</sequence>
<proteinExistence type="predicted"/>
<reference evidence="1 2" key="1">
    <citation type="journal article" date="2021" name="Elife">
        <title>Chloroplast acquisition without the gene transfer in kleptoplastic sea slugs, Plakobranchus ocellatus.</title>
        <authorList>
            <person name="Maeda T."/>
            <person name="Takahashi S."/>
            <person name="Yoshida T."/>
            <person name="Shimamura S."/>
            <person name="Takaki Y."/>
            <person name="Nagai Y."/>
            <person name="Toyoda A."/>
            <person name="Suzuki Y."/>
            <person name="Arimoto A."/>
            <person name="Ishii H."/>
            <person name="Satoh N."/>
            <person name="Nishiyama T."/>
            <person name="Hasebe M."/>
            <person name="Maruyama T."/>
            <person name="Minagawa J."/>
            <person name="Obokata J."/>
            <person name="Shigenobu S."/>
        </authorList>
    </citation>
    <scope>NUCLEOTIDE SEQUENCE [LARGE SCALE GENOMIC DNA]</scope>
</reference>